<keyword evidence="3" id="KW-1185">Reference proteome</keyword>
<evidence type="ECO:0000313" key="2">
    <source>
        <dbReference type="EMBL" id="PRP84419.1"/>
    </source>
</evidence>
<comment type="caution">
    <text evidence="2">The sequence shown here is derived from an EMBL/GenBank/DDBJ whole genome shotgun (WGS) entry which is preliminary data.</text>
</comment>
<protein>
    <submittedName>
        <fullName evidence="2">Uncharacterized protein</fullName>
    </submittedName>
</protein>
<keyword evidence="1" id="KW-1133">Transmembrane helix</keyword>
<dbReference type="AlphaFoldDB" id="A0A2P6NKH3"/>
<dbReference type="InParanoid" id="A0A2P6NKH3"/>
<organism evidence="2 3">
    <name type="scientific">Planoprotostelium fungivorum</name>
    <dbReference type="NCBI Taxonomy" id="1890364"/>
    <lineage>
        <taxon>Eukaryota</taxon>
        <taxon>Amoebozoa</taxon>
        <taxon>Evosea</taxon>
        <taxon>Variosea</taxon>
        <taxon>Cavosteliida</taxon>
        <taxon>Cavosteliaceae</taxon>
        <taxon>Planoprotostelium</taxon>
    </lineage>
</organism>
<feature type="transmembrane region" description="Helical" evidence="1">
    <location>
        <begin position="168"/>
        <end position="189"/>
    </location>
</feature>
<feature type="transmembrane region" description="Helical" evidence="1">
    <location>
        <begin position="21"/>
        <end position="42"/>
    </location>
</feature>
<evidence type="ECO:0000313" key="3">
    <source>
        <dbReference type="Proteomes" id="UP000241769"/>
    </source>
</evidence>
<dbReference type="EMBL" id="MDYQ01000063">
    <property type="protein sequence ID" value="PRP84419.1"/>
    <property type="molecule type" value="Genomic_DNA"/>
</dbReference>
<proteinExistence type="predicted"/>
<keyword evidence="1" id="KW-0472">Membrane</keyword>
<dbReference type="Proteomes" id="UP000241769">
    <property type="component" value="Unassembled WGS sequence"/>
</dbReference>
<sequence length="214" mass="24129">MRIAIDIDTIRLKTWLTPLRIIGIVFFILAFAFALTTIIVPIQISRAIIHTSELINERYSDLYTLLPSHDGENIYDLKNVTSAWNGWYRIDLSRESLDDLRHLSDVTVKTFNSTVKTFSRPVCRGSLFFNFATHDNDTLDLHFSMTREDTDDSSRLSFCDFAGQKTSVLSYMGAGLVGFMFTVLTFCFCGSSSVCSQSIGPERHGLQPTSTVKV</sequence>
<name>A0A2P6NKH3_9EUKA</name>
<keyword evidence="1" id="KW-0812">Transmembrane</keyword>
<evidence type="ECO:0000256" key="1">
    <source>
        <dbReference type="SAM" id="Phobius"/>
    </source>
</evidence>
<gene>
    <name evidence="2" type="ORF">PROFUN_08099</name>
</gene>
<reference evidence="2 3" key="1">
    <citation type="journal article" date="2018" name="Genome Biol. Evol.">
        <title>Multiple Roots of Fruiting Body Formation in Amoebozoa.</title>
        <authorList>
            <person name="Hillmann F."/>
            <person name="Forbes G."/>
            <person name="Novohradska S."/>
            <person name="Ferling I."/>
            <person name="Riege K."/>
            <person name="Groth M."/>
            <person name="Westermann M."/>
            <person name="Marz M."/>
            <person name="Spaller T."/>
            <person name="Winckler T."/>
            <person name="Schaap P."/>
            <person name="Glockner G."/>
        </authorList>
    </citation>
    <scope>NUCLEOTIDE SEQUENCE [LARGE SCALE GENOMIC DNA]</scope>
    <source>
        <strain evidence="2 3">Jena</strain>
    </source>
</reference>
<accession>A0A2P6NKH3</accession>